<comment type="caution">
    <text evidence="2">The sequence shown here is derived from an EMBL/GenBank/DDBJ whole genome shotgun (WGS) entry which is preliminary data.</text>
</comment>
<dbReference type="Gene3D" id="3.40.50.150">
    <property type="entry name" value="Vaccinia Virus protein VP39"/>
    <property type="match status" value="1"/>
</dbReference>
<dbReference type="PANTHER" id="PTHR43861">
    <property type="entry name" value="TRANS-ACONITATE 2-METHYLTRANSFERASE-RELATED"/>
    <property type="match status" value="1"/>
</dbReference>
<reference evidence="2" key="1">
    <citation type="journal article" date="2020" name="mSystems">
        <title>Genome- and Community-Level Interaction Insights into Carbon Utilization and Element Cycling Functions of Hydrothermarchaeota in Hydrothermal Sediment.</title>
        <authorList>
            <person name="Zhou Z."/>
            <person name="Liu Y."/>
            <person name="Xu W."/>
            <person name="Pan J."/>
            <person name="Luo Z.H."/>
            <person name="Li M."/>
        </authorList>
    </citation>
    <scope>NUCLEOTIDE SEQUENCE [LARGE SCALE GENOMIC DNA]</scope>
    <source>
        <strain evidence="2">SpSt-500</strain>
    </source>
</reference>
<dbReference type="Pfam" id="PF13847">
    <property type="entry name" value="Methyltransf_31"/>
    <property type="match status" value="1"/>
</dbReference>
<dbReference type="InterPro" id="IPR025714">
    <property type="entry name" value="Methyltranfer_dom"/>
</dbReference>
<keyword evidence="2" id="KW-0489">Methyltransferase</keyword>
<proteinExistence type="predicted"/>
<accession>A0A832DPB8</accession>
<sequence>MKKDWFVDWFNTDEYLSVYKHRNEKDAECHIKFLLSKINLPSNASILDLACGSGRHSILLAKQGYNVTGVDLSDRLLSDAVKSAKTENLNIKFIKSDIRDFQTEEKFDCILNLFTSFGYFDSDEENFLVFEKAFNFLTKQGYFVLDYFNKTYLEKNLVMYSKEETENYTITQQRKIINQRVVKKIIIQRNGAEQTYFESVKLYDSNFLILKLKEIGFDIVNLFGDFLGNEFDENLSPRFIAICQKP</sequence>
<dbReference type="Gene3D" id="2.20.25.110">
    <property type="entry name" value="S-adenosyl-L-methionine-dependent methyltransferases"/>
    <property type="match status" value="1"/>
</dbReference>
<evidence type="ECO:0000313" key="2">
    <source>
        <dbReference type="EMBL" id="HGT48532.1"/>
    </source>
</evidence>
<evidence type="ECO:0000259" key="1">
    <source>
        <dbReference type="Pfam" id="PF13847"/>
    </source>
</evidence>
<name>A0A832DPB8_9BACT</name>
<dbReference type="SUPFAM" id="SSF53335">
    <property type="entry name" value="S-adenosyl-L-methionine-dependent methyltransferases"/>
    <property type="match status" value="1"/>
</dbReference>
<dbReference type="InterPro" id="IPR029063">
    <property type="entry name" value="SAM-dependent_MTases_sf"/>
</dbReference>
<dbReference type="GO" id="GO:0032259">
    <property type="term" value="P:methylation"/>
    <property type="evidence" value="ECO:0007669"/>
    <property type="project" value="UniProtKB-KW"/>
</dbReference>
<keyword evidence="2" id="KW-0808">Transferase</keyword>
<organism evidence="2">
    <name type="scientific">Ignavibacterium album</name>
    <dbReference type="NCBI Taxonomy" id="591197"/>
    <lineage>
        <taxon>Bacteria</taxon>
        <taxon>Pseudomonadati</taxon>
        <taxon>Ignavibacteriota</taxon>
        <taxon>Ignavibacteria</taxon>
        <taxon>Ignavibacteriales</taxon>
        <taxon>Ignavibacteriaceae</taxon>
        <taxon>Ignavibacterium</taxon>
    </lineage>
</organism>
<dbReference type="CDD" id="cd02440">
    <property type="entry name" value="AdoMet_MTases"/>
    <property type="match status" value="1"/>
</dbReference>
<dbReference type="GO" id="GO:0008168">
    <property type="term" value="F:methyltransferase activity"/>
    <property type="evidence" value="ECO:0007669"/>
    <property type="project" value="UniProtKB-KW"/>
</dbReference>
<feature type="domain" description="Methyltransferase" evidence="1">
    <location>
        <begin position="42"/>
        <end position="168"/>
    </location>
</feature>
<dbReference type="EMBL" id="DSVI01000018">
    <property type="protein sequence ID" value="HGT48532.1"/>
    <property type="molecule type" value="Genomic_DNA"/>
</dbReference>
<dbReference type="AlphaFoldDB" id="A0A832DPB8"/>
<protein>
    <submittedName>
        <fullName evidence="2">Class I SAM-dependent methyltransferase</fullName>
    </submittedName>
</protein>
<gene>
    <name evidence="2" type="ORF">ENS56_10885</name>
</gene>